<sequence>MSFLLNSLKFSGHLVTADGIKPDTEHLQAITQAPPPKDATTLCSFLGMLSWYGKFIPNYATVVEPLRACLRQNAMFEWNAEAQECFLRVKQLLIDGPVLVFVQECVSHAGLLAFSASQLTLNTVLDHSTTQRIESHANLCLLPPLSLETGDSMASVSKRGDLVFTTIVLCPLQLVGPGGRSRRSQTVEGPF</sequence>
<dbReference type="PANTHER" id="PTHR37984">
    <property type="entry name" value="PROTEIN CBG26694"/>
    <property type="match status" value="1"/>
</dbReference>
<dbReference type="SUPFAM" id="SSF56672">
    <property type="entry name" value="DNA/RNA polymerases"/>
    <property type="match status" value="1"/>
</dbReference>
<dbReference type="InterPro" id="IPR043128">
    <property type="entry name" value="Rev_trsase/Diguanyl_cyclase"/>
</dbReference>
<organism evidence="1 2">
    <name type="scientific">Astyanax mexicanus</name>
    <name type="common">Blind cave fish</name>
    <name type="synonym">Astyanax fasciatus mexicanus</name>
    <dbReference type="NCBI Taxonomy" id="7994"/>
    <lineage>
        <taxon>Eukaryota</taxon>
        <taxon>Metazoa</taxon>
        <taxon>Chordata</taxon>
        <taxon>Craniata</taxon>
        <taxon>Vertebrata</taxon>
        <taxon>Euteleostomi</taxon>
        <taxon>Actinopterygii</taxon>
        <taxon>Neopterygii</taxon>
        <taxon>Teleostei</taxon>
        <taxon>Ostariophysi</taxon>
        <taxon>Characiformes</taxon>
        <taxon>Characoidei</taxon>
        <taxon>Acestrorhamphidae</taxon>
        <taxon>Acestrorhamphinae</taxon>
        <taxon>Astyanax</taxon>
    </lineage>
</organism>
<dbReference type="AlphaFoldDB" id="A0A8B9KNM6"/>
<evidence type="ECO:0008006" key="3">
    <source>
        <dbReference type="Google" id="ProtNLM"/>
    </source>
</evidence>
<dbReference type="PANTHER" id="PTHR37984:SF5">
    <property type="entry name" value="PROTEIN NYNRIN-LIKE"/>
    <property type="match status" value="1"/>
</dbReference>
<dbReference type="FunFam" id="3.30.70.270:FF:000020">
    <property type="entry name" value="Transposon Tf2-6 polyprotein-like Protein"/>
    <property type="match status" value="1"/>
</dbReference>
<dbReference type="Proteomes" id="UP000694621">
    <property type="component" value="Unplaced"/>
</dbReference>
<protein>
    <recommendedName>
        <fullName evidence="3">Reverse transcriptase/retrotransposon-derived protein RNase H-like domain-containing protein</fullName>
    </recommendedName>
</protein>
<dbReference type="Gene3D" id="3.30.70.270">
    <property type="match status" value="1"/>
</dbReference>
<proteinExistence type="predicted"/>
<name>A0A8B9KNM6_ASTMX</name>
<dbReference type="InterPro" id="IPR050951">
    <property type="entry name" value="Retrovirus_Pol_polyprotein"/>
</dbReference>
<evidence type="ECO:0000313" key="2">
    <source>
        <dbReference type="Proteomes" id="UP000694621"/>
    </source>
</evidence>
<accession>A0A8B9KNM6</accession>
<dbReference type="InterPro" id="IPR043502">
    <property type="entry name" value="DNA/RNA_pol_sf"/>
</dbReference>
<dbReference type="Ensembl" id="ENSAMXT00005041925.1">
    <property type="protein sequence ID" value="ENSAMXP00005038482.1"/>
    <property type="gene ID" value="ENSAMXG00005018250.1"/>
</dbReference>
<evidence type="ECO:0000313" key="1">
    <source>
        <dbReference type="Ensembl" id="ENSAMXP00005038482.1"/>
    </source>
</evidence>
<reference evidence="1" key="1">
    <citation type="submission" date="2025-08" db="UniProtKB">
        <authorList>
            <consortium name="Ensembl"/>
        </authorList>
    </citation>
    <scope>IDENTIFICATION</scope>
</reference>